<feature type="transmembrane region" description="Helical" evidence="1">
    <location>
        <begin position="215"/>
        <end position="232"/>
    </location>
</feature>
<reference evidence="3 4" key="1">
    <citation type="submission" date="2018-06" db="EMBL/GenBank/DDBJ databases">
        <title>Genomic Encyclopedia of Archaeal and Bacterial Type Strains, Phase II (KMG-II): from individual species to whole genera.</title>
        <authorList>
            <person name="Goeker M."/>
        </authorList>
    </citation>
    <scope>NUCLEOTIDE SEQUENCE [LARGE SCALE GENOMIC DNA]</scope>
    <source>
        <strain evidence="3 4">DSM 29821</strain>
    </source>
</reference>
<dbReference type="GO" id="GO:0004175">
    <property type="term" value="F:endopeptidase activity"/>
    <property type="evidence" value="ECO:0007669"/>
    <property type="project" value="UniProtKB-ARBA"/>
</dbReference>
<dbReference type="AlphaFoldDB" id="A0A327W836"/>
<name>A0A327W836_9BACT</name>
<keyword evidence="1" id="KW-0812">Transmembrane</keyword>
<dbReference type="Pfam" id="PF02517">
    <property type="entry name" value="Rce1-like"/>
    <property type="match status" value="1"/>
</dbReference>
<comment type="caution">
    <text evidence="3">The sequence shown here is derived from an EMBL/GenBank/DDBJ whole genome shotgun (WGS) entry which is preliminary data.</text>
</comment>
<evidence type="ECO:0000313" key="4">
    <source>
        <dbReference type="Proteomes" id="UP000249819"/>
    </source>
</evidence>
<feature type="transmembrane region" description="Helical" evidence="1">
    <location>
        <begin position="12"/>
        <end position="36"/>
    </location>
</feature>
<keyword evidence="4" id="KW-1185">Reference proteome</keyword>
<dbReference type="Proteomes" id="UP000249819">
    <property type="component" value="Unassembled WGS sequence"/>
</dbReference>
<accession>A0A327W836</accession>
<feature type="domain" description="CAAX prenyl protease 2/Lysostaphin resistance protein A-like" evidence="2">
    <location>
        <begin position="156"/>
        <end position="244"/>
    </location>
</feature>
<keyword evidence="1" id="KW-0472">Membrane</keyword>
<evidence type="ECO:0000259" key="2">
    <source>
        <dbReference type="Pfam" id="PF02517"/>
    </source>
</evidence>
<protein>
    <recommendedName>
        <fullName evidence="2">CAAX prenyl protease 2/Lysostaphin resistance protein A-like domain-containing protein</fullName>
    </recommendedName>
</protein>
<evidence type="ECO:0000256" key="1">
    <source>
        <dbReference type="SAM" id="Phobius"/>
    </source>
</evidence>
<proteinExistence type="predicted"/>
<feature type="transmembrane region" description="Helical" evidence="1">
    <location>
        <begin position="103"/>
        <end position="121"/>
    </location>
</feature>
<dbReference type="PANTHER" id="PTHR43592">
    <property type="entry name" value="CAAX AMINO TERMINAL PROTEASE"/>
    <property type="match status" value="1"/>
</dbReference>
<evidence type="ECO:0000313" key="3">
    <source>
        <dbReference type="EMBL" id="RAJ85402.1"/>
    </source>
</evidence>
<gene>
    <name evidence="3" type="ORF">CLV59_102105</name>
</gene>
<dbReference type="GO" id="GO:0080120">
    <property type="term" value="P:CAAX-box protein maturation"/>
    <property type="evidence" value="ECO:0007669"/>
    <property type="project" value="UniProtKB-ARBA"/>
</dbReference>
<dbReference type="PANTHER" id="PTHR43592:SF15">
    <property type="entry name" value="CAAX AMINO TERMINAL PROTEASE FAMILY PROTEIN"/>
    <property type="match status" value="1"/>
</dbReference>
<feature type="transmembrane region" description="Helical" evidence="1">
    <location>
        <begin position="63"/>
        <end position="83"/>
    </location>
</feature>
<feature type="transmembrane region" description="Helical" evidence="1">
    <location>
        <begin position="268"/>
        <end position="286"/>
    </location>
</feature>
<keyword evidence="1" id="KW-1133">Transmembrane helix</keyword>
<dbReference type="RefSeq" id="WP_111591065.1">
    <property type="nucleotide sequence ID" value="NZ_QLMA01000002.1"/>
</dbReference>
<dbReference type="OrthoDB" id="1523022at2"/>
<dbReference type="EMBL" id="QLMA01000002">
    <property type="protein sequence ID" value="RAJ85402.1"/>
    <property type="molecule type" value="Genomic_DNA"/>
</dbReference>
<feature type="transmembrane region" description="Helical" evidence="1">
    <location>
        <begin position="191"/>
        <end position="209"/>
    </location>
</feature>
<dbReference type="InterPro" id="IPR003675">
    <property type="entry name" value="Rce1/LyrA-like_dom"/>
</dbReference>
<sequence>MRGYLKQHPPILQFITIIGFYVGFLAVYLLLMGALIPKLTGYTFVGIQEGILTNPALIWPQRIIQFLYSVVSFLVPAAVFAHLWQPYPAEYMGFDRRPSMMQLVLTIVLFFCALPFVGALAEWNQSWNVPASAREMQAKAEMLTKAMLRMPTVGDFIANLVLIAIVPAITEEFFFRGVLQRILINMTRMRWMSVIFTAIIFSAIHFEIMGFAPRIALGFILGAIYLISGNLWLAILAHIINNGMLVVAFYLFQHGITHSDPSKDDFLPWYYAIISVVVTVGLFWALTKRSPAPIQVDPPASDEDED</sequence>
<organism evidence="3 4">
    <name type="scientific">Chitinophaga dinghuensis</name>
    <dbReference type="NCBI Taxonomy" id="1539050"/>
    <lineage>
        <taxon>Bacteria</taxon>
        <taxon>Pseudomonadati</taxon>
        <taxon>Bacteroidota</taxon>
        <taxon>Chitinophagia</taxon>
        <taxon>Chitinophagales</taxon>
        <taxon>Chitinophagaceae</taxon>
        <taxon>Chitinophaga</taxon>
    </lineage>
</organism>
<feature type="transmembrane region" description="Helical" evidence="1">
    <location>
        <begin position="156"/>
        <end position="179"/>
    </location>
</feature>